<accession>A0AAN9L8K0</accession>
<sequence length="122" mass="13772">MVMRLVFVATGRDIGLVGKKVFCCINWTPSVSDIITAYLHFWEAPKKTLLLRNGMRAIAKYDCDLLSPSIETMHPISFCDKSLYFVKGDIDSSSDFLDNDWIELCSILRDAHGHALAVLLDF</sequence>
<keyword evidence="2" id="KW-1185">Reference proteome</keyword>
<evidence type="ECO:0000313" key="1">
    <source>
        <dbReference type="EMBL" id="KAK7330127.1"/>
    </source>
</evidence>
<gene>
    <name evidence="1" type="ORF">VNO77_24313</name>
</gene>
<protein>
    <submittedName>
        <fullName evidence="1">Uncharacterized protein</fullName>
    </submittedName>
</protein>
<evidence type="ECO:0000313" key="2">
    <source>
        <dbReference type="Proteomes" id="UP001367508"/>
    </source>
</evidence>
<name>A0AAN9L8K0_CANGL</name>
<reference evidence="1 2" key="1">
    <citation type="submission" date="2024-01" db="EMBL/GenBank/DDBJ databases">
        <title>The genomes of 5 underutilized Papilionoideae crops provide insights into root nodulation and disease resistanc.</title>
        <authorList>
            <person name="Jiang F."/>
        </authorList>
    </citation>
    <scope>NUCLEOTIDE SEQUENCE [LARGE SCALE GENOMIC DNA]</scope>
    <source>
        <strain evidence="1">LVBAO_FW01</strain>
        <tissue evidence="1">Leaves</tissue>
    </source>
</reference>
<comment type="caution">
    <text evidence="1">The sequence shown here is derived from an EMBL/GenBank/DDBJ whole genome shotgun (WGS) entry which is preliminary data.</text>
</comment>
<dbReference type="AlphaFoldDB" id="A0AAN9L8K0"/>
<dbReference type="Proteomes" id="UP001367508">
    <property type="component" value="Unassembled WGS sequence"/>
</dbReference>
<proteinExistence type="predicted"/>
<organism evidence="1 2">
    <name type="scientific">Canavalia gladiata</name>
    <name type="common">Sword bean</name>
    <name type="synonym">Dolichos gladiatus</name>
    <dbReference type="NCBI Taxonomy" id="3824"/>
    <lineage>
        <taxon>Eukaryota</taxon>
        <taxon>Viridiplantae</taxon>
        <taxon>Streptophyta</taxon>
        <taxon>Embryophyta</taxon>
        <taxon>Tracheophyta</taxon>
        <taxon>Spermatophyta</taxon>
        <taxon>Magnoliopsida</taxon>
        <taxon>eudicotyledons</taxon>
        <taxon>Gunneridae</taxon>
        <taxon>Pentapetalae</taxon>
        <taxon>rosids</taxon>
        <taxon>fabids</taxon>
        <taxon>Fabales</taxon>
        <taxon>Fabaceae</taxon>
        <taxon>Papilionoideae</taxon>
        <taxon>50 kb inversion clade</taxon>
        <taxon>NPAAA clade</taxon>
        <taxon>indigoferoid/millettioid clade</taxon>
        <taxon>Phaseoleae</taxon>
        <taxon>Canavalia</taxon>
    </lineage>
</organism>
<dbReference type="EMBL" id="JAYMYQ010000005">
    <property type="protein sequence ID" value="KAK7330127.1"/>
    <property type="molecule type" value="Genomic_DNA"/>
</dbReference>